<dbReference type="PANTHER" id="PTHR11136">
    <property type="entry name" value="FOLYLPOLYGLUTAMATE SYNTHASE-RELATED"/>
    <property type="match status" value="1"/>
</dbReference>
<dbReference type="NCBIfam" id="TIGR01499">
    <property type="entry name" value="folC"/>
    <property type="match status" value="1"/>
</dbReference>
<evidence type="ECO:0000256" key="2">
    <source>
        <dbReference type="ARBA" id="ARBA00022598"/>
    </source>
</evidence>
<dbReference type="RefSeq" id="WP_010624704.1">
    <property type="nucleotide sequence ID" value="NZ_AZFA01000009.1"/>
</dbReference>
<dbReference type="OrthoDB" id="9809356at2"/>
<dbReference type="SUPFAM" id="SSF53623">
    <property type="entry name" value="MurD-like peptide ligases, catalytic domain"/>
    <property type="match status" value="1"/>
</dbReference>
<organism evidence="6 7">
    <name type="scientific">Companilactobacillus versmoldensis DSM 14857 = KCTC 3814</name>
    <dbReference type="NCBI Taxonomy" id="1423815"/>
    <lineage>
        <taxon>Bacteria</taxon>
        <taxon>Bacillati</taxon>
        <taxon>Bacillota</taxon>
        <taxon>Bacilli</taxon>
        <taxon>Lactobacillales</taxon>
        <taxon>Lactobacillaceae</taxon>
        <taxon>Companilactobacillus</taxon>
    </lineage>
</organism>
<keyword evidence="3" id="KW-0547">Nucleotide-binding</keyword>
<dbReference type="PANTHER" id="PTHR11136:SF0">
    <property type="entry name" value="DIHYDROFOLATE SYNTHETASE-RELATED"/>
    <property type="match status" value="1"/>
</dbReference>
<comment type="caution">
    <text evidence="6">The sequence shown here is derived from an EMBL/GenBank/DDBJ whole genome shotgun (WGS) entry which is preliminary data.</text>
</comment>
<dbReference type="GO" id="GO:0005737">
    <property type="term" value="C:cytoplasm"/>
    <property type="evidence" value="ECO:0007669"/>
    <property type="project" value="TreeGrafter"/>
</dbReference>
<gene>
    <name evidence="6" type="ORF">FC27_GL002259</name>
</gene>
<evidence type="ECO:0000256" key="3">
    <source>
        <dbReference type="ARBA" id="ARBA00022741"/>
    </source>
</evidence>
<dbReference type="eggNOG" id="COG0285">
    <property type="taxonomic scope" value="Bacteria"/>
</dbReference>
<dbReference type="InterPro" id="IPR036565">
    <property type="entry name" value="Mur-like_cat_sf"/>
</dbReference>
<feature type="domain" description="Mur ligase central" evidence="5">
    <location>
        <begin position="45"/>
        <end position="265"/>
    </location>
</feature>
<evidence type="ECO:0000259" key="5">
    <source>
        <dbReference type="Pfam" id="PF08245"/>
    </source>
</evidence>
<dbReference type="Pfam" id="PF08245">
    <property type="entry name" value="Mur_ligase_M"/>
    <property type="match status" value="1"/>
</dbReference>
<keyword evidence="2" id="KW-0436">Ligase</keyword>
<evidence type="ECO:0000313" key="7">
    <source>
        <dbReference type="Proteomes" id="UP000051647"/>
    </source>
</evidence>
<dbReference type="Gene3D" id="3.40.1190.10">
    <property type="entry name" value="Mur-like, catalytic domain"/>
    <property type="match status" value="1"/>
</dbReference>
<dbReference type="AlphaFoldDB" id="A0A0R1SKX2"/>
<proteinExistence type="inferred from homology"/>
<dbReference type="InterPro" id="IPR013221">
    <property type="entry name" value="Mur_ligase_cen"/>
</dbReference>
<dbReference type="STRING" id="1423815.FC27_GL002259"/>
<sequence length="292" mass="33052">MEYEQIIASLPKVMKYNDTGSRIPLLQKILRTAGQPDNSFKTIHICGTNGKGSTALMISKTLQLAGFKVGAFSSPAMYDEREQIQIDQELISRDDFVECYAKLVEALEKLQLQQADISVFETWYLVSAIYFAQKGVDYAVYECGMGGELDATNATSNVEYSVFTRIALDHQKFLGSTIEEIATTKSKIIRPGTKVFSYPQQEKRAEQILQQEADSKESTLYRTSDTNVALEDEQLDHSIVSLYFRGEKLEDVDFNLGGLYQIQNLQNVLNFISIFNQDHHKIIKLAHVLDMM</sequence>
<dbReference type="EMBL" id="AZFA01000009">
    <property type="protein sequence ID" value="KRL66933.1"/>
    <property type="molecule type" value="Genomic_DNA"/>
</dbReference>
<comment type="similarity">
    <text evidence="1">Belongs to the folylpolyglutamate synthase family.</text>
</comment>
<dbReference type="GO" id="GO:0005524">
    <property type="term" value="F:ATP binding"/>
    <property type="evidence" value="ECO:0007669"/>
    <property type="project" value="UniProtKB-KW"/>
</dbReference>
<protein>
    <submittedName>
        <fullName evidence="6">Folylpolyglutamate synthase</fullName>
    </submittedName>
</protein>
<reference evidence="6 7" key="1">
    <citation type="journal article" date="2015" name="Genome Announc.">
        <title>Expanding the biotechnology potential of lactobacilli through comparative genomics of 213 strains and associated genera.</title>
        <authorList>
            <person name="Sun Z."/>
            <person name="Harris H.M."/>
            <person name="McCann A."/>
            <person name="Guo C."/>
            <person name="Argimon S."/>
            <person name="Zhang W."/>
            <person name="Yang X."/>
            <person name="Jeffery I.B."/>
            <person name="Cooney J.C."/>
            <person name="Kagawa T.F."/>
            <person name="Liu W."/>
            <person name="Song Y."/>
            <person name="Salvetti E."/>
            <person name="Wrobel A."/>
            <person name="Rasinkangas P."/>
            <person name="Parkhill J."/>
            <person name="Rea M.C."/>
            <person name="O'Sullivan O."/>
            <person name="Ritari J."/>
            <person name="Douillard F.P."/>
            <person name="Paul Ross R."/>
            <person name="Yang R."/>
            <person name="Briner A.E."/>
            <person name="Felis G.E."/>
            <person name="de Vos W.M."/>
            <person name="Barrangou R."/>
            <person name="Klaenhammer T.R."/>
            <person name="Caufield P.W."/>
            <person name="Cui Y."/>
            <person name="Zhang H."/>
            <person name="O'Toole P.W."/>
        </authorList>
    </citation>
    <scope>NUCLEOTIDE SEQUENCE [LARGE SCALE GENOMIC DNA]</scope>
    <source>
        <strain evidence="6 7">DSM 14857</strain>
    </source>
</reference>
<keyword evidence="7" id="KW-1185">Reference proteome</keyword>
<accession>A0A0R1SKX2</accession>
<dbReference type="Proteomes" id="UP000051647">
    <property type="component" value="Unassembled WGS sequence"/>
</dbReference>
<dbReference type="GO" id="GO:0008841">
    <property type="term" value="F:dihydrofolate synthase activity"/>
    <property type="evidence" value="ECO:0007669"/>
    <property type="project" value="TreeGrafter"/>
</dbReference>
<dbReference type="GO" id="GO:0004326">
    <property type="term" value="F:tetrahydrofolylpolyglutamate synthase activity"/>
    <property type="evidence" value="ECO:0007669"/>
    <property type="project" value="InterPro"/>
</dbReference>
<evidence type="ECO:0000256" key="4">
    <source>
        <dbReference type="ARBA" id="ARBA00022840"/>
    </source>
</evidence>
<evidence type="ECO:0000256" key="1">
    <source>
        <dbReference type="ARBA" id="ARBA00008276"/>
    </source>
</evidence>
<name>A0A0R1SKX2_9LACO</name>
<dbReference type="PATRIC" id="fig|1423815.3.peg.2317"/>
<dbReference type="InterPro" id="IPR001645">
    <property type="entry name" value="Folylpolyglutamate_synth"/>
</dbReference>
<keyword evidence="4" id="KW-0067">ATP-binding</keyword>
<evidence type="ECO:0000313" key="6">
    <source>
        <dbReference type="EMBL" id="KRL66933.1"/>
    </source>
</evidence>